<feature type="compositionally biased region" description="Low complexity" evidence="5">
    <location>
        <begin position="13"/>
        <end position="24"/>
    </location>
</feature>
<feature type="transmembrane region" description="Helical" evidence="6">
    <location>
        <begin position="229"/>
        <end position="247"/>
    </location>
</feature>
<keyword evidence="4 6" id="KW-0472">Membrane</keyword>
<feature type="transmembrane region" description="Helical" evidence="6">
    <location>
        <begin position="459"/>
        <end position="480"/>
    </location>
</feature>
<dbReference type="PANTHER" id="PTHR23507">
    <property type="entry name" value="ZGC:174356"/>
    <property type="match status" value="1"/>
</dbReference>
<feature type="transmembrane region" description="Helical" evidence="6">
    <location>
        <begin position="354"/>
        <end position="373"/>
    </location>
</feature>
<sequence length="513" mass="56229">MTLDEEDPSLFTSRSQASRASSLRSRIDPPDTLGAKGSQIWPLLLLLILVHMALKLYDLPLNRVIEKRLCDEHYAQHDPSAINRDGSIPEKLCKIDEVQQQLAWLQGIMETTYVVCDFIVTIPFSFIAEKYGTKAVLWVNLVPRIFMSAWVLTVGNFSRVLPTKAIIAGPFLAVLGGECVFQSTIFTLTSALAREYVQRASYFSYVSSITYVVSFVGPALASFTMSQSLWAPFWLNIALLILAIPTIRMLPVPNESLYLAATVPATESTPSEAGPLLPGSLDDPNKYSNAFETPPAGAYQIILRAFRKLGRLVTGRRNFQILLISFFLTALASSDTKLLVQYISKRYEWTFAQAGYMLSIKASVNIVILAFVVPRIIQASISSRTVHGSEVRLNYLGAEASILISIVGVLFIALAAKIWMLLAALIIYALGSALPVFTMSLVKSPLIAFPDSDIQDFSIVMLTKTLGSLVGAPLMTVLWVQAMKAGGLGLGLPYFVSSSIYALAAFVVARLSF</sequence>
<evidence type="ECO:0000256" key="2">
    <source>
        <dbReference type="ARBA" id="ARBA00022692"/>
    </source>
</evidence>
<feature type="transmembrane region" description="Helical" evidence="6">
    <location>
        <begin position="317"/>
        <end position="334"/>
    </location>
</feature>
<keyword evidence="8" id="KW-1185">Reference proteome</keyword>
<feature type="transmembrane region" description="Helical" evidence="6">
    <location>
        <begin position="492"/>
        <end position="511"/>
    </location>
</feature>
<proteinExistence type="predicted"/>
<feature type="transmembrane region" description="Helical" evidence="6">
    <location>
        <begin position="393"/>
        <end position="412"/>
    </location>
</feature>
<organism evidence="7 8">
    <name type="scientific">Lophiotrema nucula</name>
    <dbReference type="NCBI Taxonomy" id="690887"/>
    <lineage>
        <taxon>Eukaryota</taxon>
        <taxon>Fungi</taxon>
        <taxon>Dikarya</taxon>
        <taxon>Ascomycota</taxon>
        <taxon>Pezizomycotina</taxon>
        <taxon>Dothideomycetes</taxon>
        <taxon>Pleosporomycetidae</taxon>
        <taxon>Pleosporales</taxon>
        <taxon>Lophiotremataceae</taxon>
        <taxon>Lophiotrema</taxon>
    </lineage>
</organism>
<dbReference type="SUPFAM" id="SSF103473">
    <property type="entry name" value="MFS general substrate transporter"/>
    <property type="match status" value="1"/>
</dbReference>
<dbReference type="Gene3D" id="1.20.1250.20">
    <property type="entry name" value="MFS general substrate transporter like domains"/>
    <property type="match status" value="1"/>
</dbReference>
<feature type="transmembrane region" description="Helical" evidence="6">
    <location>
        <begin position="200"/>
        <end position="223"/>
    </location>
</feature>
<accession>A0A6A5YQD8</accession>
<comment type="subcellular location">
    <subcellularLocation>
        <location evidence="1">Membrane</location>
        <topology evidence="1">Multi-pass membrane protein</topology>
    </subcellularLocation>
</comment>
<dbReference type="InterPro" id="IPR036259">
    <property type="entry name" value="MFS_trans_sf"/>
</dbReference>
<keyword evidence="2 6" id="KW-0812">Transmembrane</keyword>
<evidence type="ECO:0000256" key="3">
    <source>
        <dbReference type="ARBA" id="ARBA00022989"/>
    </source>
</evidence>
<evidence type="ECO:0000256" key="4">
    <source>
        <dbReference type="ARBA" id="ARBA00023136"/>
    </source>
</evidence>
<feature type="transmembrane region" description="Helical" evidence="6">
    <location>
        <begin position="165"/>
        <end position="188"/>
    </location>
</feature>
<evidence type="ECO:0000313" key="8">
    <source>
        <dbReference type="Proteomes" id="UP000799770"/>
    </source>
</evidence>
<dbReference type="EMBL" id="ML977343">
    <property type="protein sequence ID" value="KAF2109302.1"/>
    <property type="molecule type" value="Genomic_DNA"/>
</dbReference>
<feature type="transmembrane region" description="Helical" evidence="6">
    <location>
        <begin position="135"/>
        <end position="153"/>
    </location>
</feature>
<dbReference type="Pfam" id="PF07690">
    <property type="entry name" value="MFS_1"/>
    <property type="match status" value="1"/>
</dbReference>
<evidence type="ECO:0000313" key="7">
    <source>
        <dbReference type="EMBL" id="KAF2109302.1"/>
    </source>
</evidence>
<gene>
    <name evidence="7" type="ORF">BDV96DRAFT_244721</name>
</gene>
<dbReference type="OrthoDB" id="194139at2759"/>
<evidence type="ECO:0000256" key="1">
    <source>
        <dbReference type="ARBA" id="ARBA00004141"/>
    </source>
</evidence>
<feature type="region of interest" description="Disordered" evidence="5">
    <location>
        <begin position="1"/>
        <end position="25"/>
    </location>
</feature>
<dbReference type="GO" id="GO:0016020">
    <property type="term" value="C:membrane"/>
    <property type="evidence" value="ECO:0007669"/>
    <property type="project" value="UniProtKB-SubCell"/>
</dbReference>
<dbReference type="PANTHER" id="PTHR23507:SF8">
    <property type="entry name" value="MFS GENERAL SUBSTRATE TRANSPORTER"/>
    <property type="match status" value="1"/>
</dbReference>
<name>A0A6A5YQD8_9PLEO</name>
<reference evidence="7" key="1">
    <citation type="journal article" date="2020" name="Stud. Mycol.">
        <title>101 Dothideomycetes genomes: a test case for predicting lifestyles and emergence of pathogens.</title>
        <authorList>
            <person name="Haridas S."/>
            <person name="Albert R."/>
            <person name="Binder M."/>
            <person name="Bloem J."/>
            <person name="Labutti K."/>
            <person name="Salamov A."/>
            <person name="Andreopoulos B."/>
            <person name="Baker S."/>
            <person name="Barry K."/>
            <person name="Bills G."/>
            <person name="Bluhm B."/>
            <person name="Cannon C."/>
            <person name="Castanera R."/>
            <person name="Culley D."/>
            <person name="Daum C."/>
            <person name="Ezra D."/>
            <person name="Gonzalez J."/>
            <person name="Henrissat B."/>
            <person name="Kuo A."/>
            <person name="Liang C."/>
            <person name="Lipzen A."/>
            <person name="Lutzoni F."/>
            <person name="Magnuson J."/>
            <person name="Mondo S."/>
            <person name="Nolan M."/>
            <person name="Ohm R."/>
            <person name="Pangilinan J."/>
            <person name="Park H.-J."/>
            <person name="Ramirez L."/>
            <person name="Alfaro M."/>
            <person name="Sun H."/>
            <person name="Tritt A."/>
            <person name="Yoshinaga Y."/>
            <person name="Zwiers L.-H."/>
            <person name="Turgeon B."/>
            <person name="Goodwin S."/>
            <person name="Spatafora J."/>
            <person name="Crous P."/>
            <person name="Grigoriev I."/>
        </authorList>
    </citation>
    <scope>NUCLEOTIDE SEQUENCE</scope>
    <source>
        <strain evidence="7">CBS 627.86</strain>
    </source>
</reference>
<protein>
    <recommendedName>
        <fullName evidence="9">Major facilitator superfamily domain-containing protein</fullName>
    </recommendedName>
</protein>
<dbReference type="InterPro" id="IPR011701">
    <property type="entry name" value="MFS"/>
</dbReference>
<dbReference type="AlphaFoldDB" id="A0A6A5YQD8"/>
<evidence type="ECO:0008006" key="9">
    <source>
        <dbReference type="Google" id="ProtNLM"/>
    </source>
</evidence>
<keyword evidence="3 6" id="KW-1133">Transmembrane helix</keyword>
<dbReference type="Proteomes" id="UP000799770">
    <property type="component" value="Unassembled WGS sequence"/>
</dbReference>
<evidence type="ECO:0000256" key="5">
    <source>
        <dbReference type="SAM" id="MobiDB-lite"/>
    </source>
</evidence>
<evidence type="ECO:0000256" key="6">
    <source>
        <dbReference type="SAM" id="Phobius"/>
    </source>
</evidence>
<dbReference type="GO" id="GO:0022857">
    <property type="term" value="F:transmembrane transporter activity"/>
    <property type="evidence" value="ECO:0007669"/>
    <property type="project" value="InterPro"/>
</dbReference>
<feature type="transmembrane region" description="Helical" evidence="6">
    <location>
        <begin position="418"/>
        <end position="438"/>
    </location>
</feature>
<feature type="transmembrane region" description="Helical" evidence="6">
    <location>
        <begin position="40"/>
        <end position="57"/>
    </location>
</feature>